<dbReference type="EMBL" id="JAQJJG010000021">
    <property type="protein sequence ID" value="MDN5124491.1"/>
    <property type="molecule type" value="Genomic_DNA"/>
</dbReference>
<evidence type="ECO:0000259" key="4">
    <source>
        <dbReference type="Pfam" id="PF00717"/>
    </source>
</evidence>
<evidence type="ECO:0000256" key="2">
    <source>
        <dbReference type="ARBA" id="ARBA00023125"/>
    </source>
</evidence>
<dbReference type="Proteomes" id="UP001170364">
    <property type="component" value="Unassembled WGS sequence"/>
</dbReference>
<dbReference type="EMBL" id="JAQJJC010000001">
    <property type="protein sequence ID" value="MDN5113055.1"/>
    <property type="molecule type" value="Genomic_DNA"/>
</dbReference>
<dbReference type="GO" id="GO:0003677">
    <property type="term" value="F:DNA binding"/>
    <property type="evidence" value="ECO:0007669"/>
    <property type="project" value="UniProtKB-KW"/>
</dbReference>
<keyword evidence="2" id="KW-0238">DNA-binding</keyword>
<dbReference type="Pfam" id="PF00717">
    <property type="entry name" value="Peptidase_S24"/>
    <property type="match status" value="1"/>
</dbReference>
<name>A0AAW7QDE1_9BACT</name>
<feature type="domain" description="Peptidase S24/S26A/S26B/S26C" evidence="4">
    <location>
        <begin position="18"/>
        <end position="117"/>
    </location>
</feature>
<protein>
    <submittedName>
        <fullName evidence="6">S24 family peptidase</fullName>
    </submittedName>
</protein>
<reference evidence="6" key="2">
    <citation type="submission" date="2023-01" db="EMBL/GenBank/DDBJ databases">
        <authorList>
            <person name="Uljanovas D."/>
        </authorList>
    </citation>
    <scope>NUCLEOTIDE SEQUENCE</scope>
    <source>
        <strain evidence="6">S41</strain>
        <strain evidence="5">W48</strain>
    </source>
</reference>
<reference evidence="6" key="1">
    <citation type="journal article" date="2023" name="Microorganisms">
        <title>Genomic Characterization of Arcobacter butzleri Strains Isolated from Various Sources in Lithuania.</title>
        <authorList>
            <person name="Uljanovas D."/>
            <person name="Golz G."/>
            <person name="Fleischmann S."/>
            <person name="Kudirkiene E."/>
            <person name="Kasetiene N."/>
            <person name="Grineviciene A."/>
            <person name="Tamuleviciene E."/>
            <person name="Aksomaitiene J."/>
            <person name="Alter T."/>
            <person name="Malakauskas M."/>
        </authorList>
    </citation>
    <scope>NUCLEOTIDE SEQUENCE</scope>
    <source>
        <strain evidence="6">S41</strain>
        <strain evidence="5">W48</strain>
    </source>
</reference>
<dbReference type="InterPro" id="IPR036286">
    <property type="entry name" value="LexA/Signal_pep-like_sf"/>
</dbReference>
<keyword evidence="3" id="KW-0804">Transcription</keyword>
<proteinExistence type="predicted"/>
<evidence type="ECO:0000313" key="7">
    <source>
        <dbReference type="Proteomes" id="UP001170364"/>
    </source>
</evidence>
<evidence type="ECO:0000256" key="3">
    <source>
        <dbReference type="ARBA" id="ARBA00023163"/>
    </source>
</evidence>
<sequence>MNTIKLEYHYLVNNKVIKKELEFEENLIKIPFSKSSLFVSKVEGKSMQPLIMDNALVVADLSQKDFENESIFLIYKDENMWLKKGSIVNSNEFFVSINPNFSHLTYKREDCRIIAKVLIYFNNFVIC</sequence>
<dbReference type="InterPro" id="IPR039418">
    <property type="entry name" value="LexA-like"/>
</dbReference>
<dbReference type="PANTHER" id="PTHR40661">
    <property type="match status" value="1"/>
</dbReference>
<gene>
    <name evidence="5" type="ORF">PJV88_00230</name>
    <name evidence="6" type="ORF">PJV93_11290</name>
</gene>
<evidence type="ECO:0000313" key="5">
    <source>
        <dbReference type="EMBL" id="MDN5113055.1"/>
    </source>
</evidence>
<organism evidence="6 7">
    <name type="scientific">Aliarcobacter butzleri</name>
    <dbReference type="NCBI Taxonomy" id="28197"/>
    <lineage>
        <taxon>Bacteria</taxon>
        <taxon>Pseudomonadati</taxon>
        <taxon>Campylobacterota</taxon>
        <taxon>Epsilonproteobacteria</taxon>
        <taxon>Campylobacterales</taxon>
        <taxon>Arcobacteraceae</taxon>
        <taxon>Aliarcobacter</taxon>
    </lineage>
</organism>
<dbReference type="CDD" id="cd06529">
    <property type="entry name" value="S24_LexA-like"/>
    <property type="match status" value="1"/>
</dbReference>
<evidence type="ECO:0000256" key="1">
    <source>
        <dbReference type="ARBA" id="ARBA00023015"/>
    </source>
</evidence>
<dbReference type="PANTHER" id="PTHR40661:SF3">
    <property type="entry name" value="FELS-1 PROPHAGE TRANSCRIPTIONAL REGULATOR"/>
    <property type="match status" value="1"/>
</dbReference>
<dbReference type="InterPro" id="IPR015927">
    <property type="entry name" value="Peptidase_S24_S26A/B/C"/>
</dbReference>
<evidence type="ECO:0000313" key="6">
    <source>
        <dbReference type="EMBL" id="MDN5124491.1"/>
    </source>
</evidence>
<keyword evidence="1" id="KW-0805">Transcription regulation</keyword>
<dbReference type="SUPFAM" id="SSF51306">
    <property type="entry name" value="LexA/Signal peptidase"/>
    <property type="match status" value="1"/>
</dbReference>
<dbReference type="Proteomes" id="UP001170713">
    <property type="component" value="Unassembled WGS sequence"/>
</dbReference>
<dbReference type="RefSeq" id="WP_130529137.1">
    <property type="nucleotide sequence ID" value="NZ_JAKKPH010000011.1"/>
</dbReference>
<accession>A0AAW7QDE1</accession>
<dbReference type="AlphaFoldDB" id="A0AAW7QDE1"/>
<dbReference type="Gene3D" id="2.10.109.10">
    <property type="entry name" value="Umud Fragment, subunit A"/>
    <property type="match status" value="1"/>
</dbReference>
<comment type="caution">
    <text evidence="6">The sequence shown here is derived from an EMBL/GenBank/DDBJ whole genome shotgun (WGS) entry which is preliminary data.</text>
</comment>